<accession>A0A511JD30</accession>
<dbReference type="PANTHER" id="PTHR33990">
    <property type="entry name" value="PROTEIN YJDN-RELATED"/>
    <property type="match status" value="1"/>
</dbReference>
<dbReference type="CDD" id="cd06588">
    <property type="entry name" value="PhnB_like"/>
    <property type="match status" value="1"/>
</dbReference>
<dbReference type="EMBL" id="BJWG01000012">
    <property type="protein sequence ID" value="GEL95908.1"/>
    <property type="molecule type" value="Genomic_DNA"/>
</dbReference>
<dbReference type="InterPro" id="IPR004360">
    <property type="entry name" value="Glyas_Fos-R_dOase_dom"/>
</dbReference>
<organism evidence="2 3">
    <name type="scientific">Cellulomonas composti</name>
    <dbReference type="NCBI Taxonomy" id="266130"/>
    <lineage>
        <taxon>Bacteria</taxon>
        <taxon>Bacillati</taxon>
        <taxon>Actinomycetota</taxon>
        <taxon>Actinomycetes</taxon>
        <taxon>Micrococcales</taxon>
        <taxon>Cellulomonadaceae</taxon>
        <taxon>Cellulomonas</taxon>
    </lineage>
</organism>
<reference evidence="2 3" key="1">
    <citation type="submission" date="2019-07" db="EMBL/GenBank/DDBJ databases">
        <title>Whole genome shotgun sequence of Cellulomonas composti NBRC 100758.</title>
        <authorList>
            <person name="Hosoyama A."/>
            <person name="Uohara A."/>
            <person name="Ohji S."/>
            <person name="Ichikawa N."/>
        </authorList>
    </citation>
    <scope>NUCLEOTIDE SEQUENCE [LARGE SCALE GENOMIC DNA]</scope>
    <source>
        <strain evidence="2 3">NBRC 100758</strain>
    </source>
</reference>
<dbReference type="OrthoDB" id="9795306at2"/>
<dbReference type="Proteomes" id="UP000321720">
    <property type="component" value="Unassembled WGS sequence"/>
</dbReference>
<protein>
    <submittedName>
        <fullName evidence="2">VOC family protein</fullName>
    </submittedName>
</protein>
<sequence>MSITLNPYLGFVGNAREALEFYRSVFGGELTVSTYGESQASEDPAQKDLVMHGQLTAPGGLTLMASDGPAGTEPVTESSITISLSGDDAATLRGYWDGLAEGATIAEPLVVAPWGDEFGMLTDRFGTAWMVNISAAPSA</sequence>
<gene>
    <name evidence="2" type="ORF">CCO02nite_25660</name>
</gene>
<dbReference type="AlphaFoldDB" id="A0A511JD30"/>
<dbReference type="Gene3D" id="3.10.180.10">
    <property type="entry name" value="2,3-Dihydroxybiphenyl 1,2-Dioxygenase, domain 1"/>
    <property type="match status" value="1"/>
</dbReference>
<evidence type="ECO:0000259" key="1">
    <source>
        <dbReference type="Pfam" id="PF00903"/>
    </source>
</evidence>
<evidence type="ECO:0000313" key="3">
    <source>
        <dbReference type="Proteomes" id="UP000321720"/>
    </source>
</evidence>
<dbReference type="RefSeq" id="WP_146843537.1">
    <property type="nucleotide sequence ID" value="NZ_BJWG01000012.1"/>
</dbReference>
<proteinExistence type="predicted"/>
<dbReference type="InterPro" id="IPR029068">
    <property type="entry name" value="Glyas_Bleomycin-R_OHBP_Dase"/>
</dbReference>
<dbReference type="PANTHER" id="PTHR33990:SF1">
    <property type="entry name" value="PROTEIN YJDN"/>
    <property type="match status" value="1"/>
</dbReference>
<dbReference type="InterPro" id="IPR028973">
    <property type="entry name" value="PhnB-like"/>
</dbReference>
<name>A0A511JD30_9CELL</name>
<comment type="caution">
    <text evidence="2">The sequence shown here is derived from an EMBL/GenBank/DDBJ whole genome shotgun (WGS) entry which is preliminary data.</text>
</comment>
<keyword evidence="3" id="KW-1185">Reference proteome</keyword>
<dbReference type="Pfam" id="PF00903">
    <property type="entry name" value="Glyoxalase"/>
    <property type="match status" value="1"/>
</dbReference>
<dbReference type="SUPFAM" id="SSF54593">
    <property type="entry name" value="Glyoxalase/Bleomycin resistance protein/Dihydroxybiphenyl dioxygenase"/>
    <property type="match status" value="1"/>
</dbReference>
<evidence type="ECO:0000313" key="2">
    <source>
        <dbReference type="EMBL" id="GEL95908.1"/>
    </source>
</evidence>
<feature type="domain" description="Glyoxalase/fosfomycin resistance/dioxygenase" evidence="1">
    <location>
        <begin position="6"/>
        <end position="131"/>
    </location>
</feature>